<evidence type="ECO:0000313" key="2">
    <source>
        <dbReference type="Proteomes" id="UP000290288"/>
    </source>
</evidence>
<proteinExistence type="predicted"/>
<accession>A0A4Q2D4P5</accession>
<keyword evidence="2" id="KW-1185">Reference proteome</keyword>
<dbReference type="OrthoDB" id="10385607at2759"/>
<sequence>MLDQLAPVVRNIKEGGDIVVGAMIDKVVQTNPWNVQVRLDMLLHPARDKNPKRNEGIIIEESEHAFDEFLNLVFVVAFVQPV</sequence>
<evidence type="ECO:0000313" key="1">
    <source>
        <dbReference type="EMBL" id="RXW13125.1"/>
    </source>
</evidence>
<reference evidence="1 2" key="1">
    <citation type="submission" date="2019-01" db="EMBL/GenBank/DDBJ databases">
        <title>Draft genome sequence of Psathyrella aberdarensis IHI B618.</title>
        <authorList>
            <person name="Buettner E."/>
            <person name="Kellner H."/>
        </authorList>
    </citation>
    <scope>NUCLEOTIDE SEQUENCE [LARGE SCALE GENOMIC DNA]</scope>
    <source>
        <strain evidence="1 2">IHI B618</strain>
    </source>
</reference>
<organism evidence="1 2">
    <name type="scientific">Candolleomyces aberdarensis</name>
    <dbReference type="NCBI Taxonomy" id="2316362"/>
    <lineage>
        <taxon>Eukaryota</taxon>
        <taxon>Fungi</taxon>
        <taxon>Dikarya</taxon>
        <taxon>Basidiomycota</taxon>
        <taxon>Agaricomycotina</taxon>
        <taxon>Agaricomycetes</taxon>
        <taxon>Agaricomycetidae</taxon>
        <taxon>Agaricales</taxon>
        <taxon>Agaricineae</taxon>
        <taxon>Psathyrellaceae</taxon>
        <taxon>Candolleomyces</taxon>
    </lineage>
</organism>
<comment type="caution">
    <text evidence="1">The sequence shown here is derived from an EMBL/GenBank/DDBJ whole genome shotgun (WGS) entry which is preliminary data.</text>
</comment>
<gene>
    <name evidence="1" type="ORF">EST38_g12729</name>
</gene>
<dbReference type="Proteomes" id="UP000290288">
    <property type="component" value="Unassembled WGS sequence"/>
</dbReference>
<dbReference type="AlphaFoldDB" id="A0A4Q2D4P5"/>
<dbReference type="EMBL" id="SDEE01001006">
    <property type="protein sequence ID" value="RXW13125.1"/>
    <property type="molecule type" value="Genomic_DNA"/>
</dbReference>
<protein>
    <submittedName>
        <fullName evidence="1">Uncharacterized protein</fullName>
    </submittedName>
</protein>
<name>A0A4Q2D4P5_9AGAR</name>